<keyword evidence="2" id="KW-1185">Reference proteome</keyword>
<sequence length="35" mass="4217">MLNNLSLYDRSYYFLWEPSQLDAYSLATYHSLLDI</sequence>
<dbReference type="EMBL" id="CAKOFQ010008310">
    <property type="protein sequence ID" value="CAH2013312.1"/>
    <property type="molecule type" value="Genomic_DNA"/>
</dbReference>
<dbReference type="Proteomes" id="UP001152888">
    <property type="component" value="Unassembled WGS sequence"/>
</dbReference>
<proteinExistence type="predicted"/>
<comment type="caution">
    <text evidence="1">The sequence shown here is derived from an EMBL/GenBank/DDBJ whole genome shotgun (WGS) entry which is preliminary data.</text>
</comment>
<reference evidence="1" key="1">
    <citation type="submission" date="2022-03" db="EMBL/GenBank/DDBJ databases">
        <authorList>
            <person name="Sayadi A."/>
        </authorList>
    </citation>
    <scope>NUCLEOTIDE SEQUENCE</scope>
</reference>
<evidence type="ECO:0000313" key="1">
    <source>
        <dbReference type="EMBL" id="CAH2013312.1"/>
    </source>
</evidence>
<protein>
    <submittedName>
        <fullName evidence="1">Uncharacterized protein</fullName>
    </submittedName>
</protein>
<dbReference type="AlphaFoldDB" id="A0A9P0MIP8"/>
<name>A0A9P0MIP8_ACAOB</name>
<gene>
    <name evidence="1" type="ORF">ACAOBT_LOCUS33397</name>
</gene>
<accession>A0A9P0MIP8</accession>
<evidence type="ECO:0000313" key="2">
    <source>
        <dbReference type="Proteomes" id="UP001152888"/>
    </source>
</evidence>
<organism evidence="1 2">
    <name type="scientific">Acanthoscelides obtectus</name>
    <name type="common">Bean weevil</name>
    <name type="synonym">Bruchus obtectus</name>
    <dbReference type="NCBI Taxonomy" id="200917"/>
    <lineage>
        <taxon>Eukaryota</taxon>
        <taxon>Metazoa</taxon>
        <taxon>Ecdysozoa</taxon>
        <taxon>Arthropoda</taxon>
        <taxon>Hexapoda</taxon>
        <taxon>Insecta</taxon>
        <taxon>Pterygota</taxon>
        <taxon>Neoptera</taxon>
        <taxon>Endopterygota</taxon>
        <taxon>Coleoptera</taxon>
        <taxon>Polyphaga</taxon>
        <taxon>Cucujiformia</taxon>
        <taxon>Chrysomeloidea</taxon>
        <taxon>Chrysomelidae</taxon>
        <taxon>Bruchinae</taxon>
        <taxon>Bruchini</taxon>
        <taxon>Acanthoscelides</taxon>
    </lineage>
</organism>